<dbReference type="AlphaFoldDB" id="A0A1I9G7Y7"/>
<name>A0A1I9G7Y7_BRUMA</name>
<reference evidence="1" key="1">
    <citation type="journal article" date="2007" name="Science">
        <title>Draft genome of the filarial nematode parasite Brugia malayi.</title>
        <authorList>
            <person name="Ghedin E."/>
            <person name="Wang S."/>
            <person name="Spiro D."/>
            <person name="Caler E."/>
            <person name="Zhao Q."/>
            <person name="Crabtree J."/>
            <person name="Allen J.E."/>
            <person name="Delcher A.L."/>
            <person name="Guiliano D.B."/>
            <person name="Miranda-Saavedra D."/>
            <person name="Angiuoli S.V."/>
            <person name="Creasy T."/>
            <person name="Amedeo P."/>
            <person name="Haas B."/>
            <person name="El-Sayed N.M."/>
            <person name="Wortman J.R."/>
            <person name="Feldblyum T."/>
            <person name="Tallon L."/>
            <person name="Schatz M."/>
            <person name="Shumway M."/>
            <person name="Koo H."/>
            <person name="Salzberg S.L."/>
            <person name="Schobel S."/>
            <person name="Pertea M."/>
            <person name="Pop M."/>
            <person name="White O."/>
            <person name="Barton G.J."/>
            <person name="Carlow C.K."/>
            <person name="Crawford M.J."/>
            <person name="Daub J."/>
            <person name="Dimmic M.W."/>
            <person name="Estes C.F."/>
            <person name="Foster J.M."/>
            <person name="Ganatra M."/>
            <person name="Gregory W.F."/>
            <person name="Johnson N.M."/>
            <person name="Jin J."/>
            <person name="Komuniecki R."/>
            <person name="Korf I."/>
            <person name="Kumar S."/>
            <person name="Laney S."/>
            <person name="Li B.W."/>
            <person name="Li W."/>
            <person name="Lindblom T.H."/>
            <person name="Lustigman S."/>
            <person name="Ma D."/>
            <person name="Maina C.V."/>
            <person name="Martin D.M."/>
            <person name="McCarter J.P."/>
            <person name="McReynolds L."/>
            <person name="Mitreva M."/>
            <person name="Nutman T.B."/>
            <person name="Parkinson J."/>
            <person name="Peregrin-Alvarez J.M."/>
            <person name="Poole C."/>
            <person name="Ren Q."/>
            <person name="Saunders L."/>
            <person name="Sluder A.E."/>
            <person name="Smith K."/>
            <person name="Stanke M."/>
            <person name="Unnasch T.R."/>
            <person name="Ware J."/>
            <person name="Wei A.D."/>
            <person name="Weil G."/>
            <person name="Williams D.J."/>
            <person name="Zhang Y."/>
            <person name="Williams S.A."/>
            <person name="Fraser-Liggett C."/>
            <person name="Slatko B."/>
            <person name="Blaxter M.L."/>
            <person name="Scott A.L."/>
        </authorList>
    </citation>
    <scope>NUCLEOTIDE SEQUENCE</scope>
    <source>
        <strain evidence="1">FR3</strain>
    </source>
</reference>
<gene>
    <name evidence="1" type="primary">Bm13333</name>
    <name evidence="1" type="ORF">BM_Bm13333</name>
</gene>
<accession>A0A1I9G7Y7</accession>
<evidence type="ECO:0000313" key="1">
    <source>
        <dbReference type="EMBL" id="CDQ05649.1"/>
    </source>
</evidence>
<proteinExistence type="predicted"/>
<reference evidence="1" key="2">
    <citation type="submission" date="2012-12" db="EMBL/GenBank/DDBJ databases">
        <authorList>
            <consortium name="WormBase Consortium"/>
            <person name="Ghedin E."/>
            <person name="Paulini M."/>
        </authorList>
    </citation>
    <scope>NUCLEOTIDE SEQUENCE</scope>
    <source>
        <strain evidence="1">FR3</strain>
    </source>
</reference>
<sequence>MANGLCFISYFHFFVTFKSFLKKEKNTITNFKKNTKCGKKD</sequence>
<dbReference type="EMBL" id="LN854998">
    <property type="protein sequence ID" value="CDQ05649.1"/>
    <property type="molecule type" value="Genomic_DNA"/>
</dbReference>
<organism evidence="1">
    <name type="scientific">Brugia malayi</name>
    <name type="common">Filarial nematode worm</name>
    <dbReference type="NCBI Taxonomy" id="6279"/>
    <lineage>
        <taxon>Eukaryota</taxon>
        <taxon>Metazoa</taxon>
        <taxon>Ecdysozoa</taxon>
        <taxon>Nematoda</taxon>
        <taxon>Chromadorea</taxon>
        <taxon>Rhabditida</taxon>
        <taxon>Spirurina</taxon>
        <taxon>Spiruromorpha</taxon>
        <taxon>Filarioidea</taxon>
        <taxon>Onchocercidae</taxon>
        <taxon>Brugia</taxon>
    </lineage>
</organism>
<protein>
    <submittedName>
        <fullName evidence="1">Bm13333</fullName>
    </submittedName>
</protein>